<dbReference type="SUPFAM" id="SSF53067">
    <property type="entry name" value="Actin-like ATPase domain"/>
    <property type="match status" value="2"/>
</dbReference>
<dbReference type="Proteomes" id="UP000294843">
    <property type="component" value="Unassembled WGS sequence"/>
</dbReference>
<dbReference type="GO" id="GO:0046316">
    <property type="term" value="F:gluconokinase activity"/>
    <property type="evidence" value="ECO:0007669"/>
    <property type="project" value="UniProtKB-EC"/>
</dbReference>
<accession>A0A4R6C0Z1</accession>
<dbReference type="RefSeq" id="WP_133451321.1">
    <property type="nucleotide sequence ID" value="NZ_SCWF01000003.1"/>
</dbReference>
<comment type="similarity">
    <text evidence="1 4">Belongs to the FGGY kinase family.</text>
</comment>
<evidence type="ECO:0000313" key="7">
    <source>
        <dbReference type="EMBL" id="TDM14592.1"/>
    </source>
</evidence>
<evidence type="ECO:0000256" key="1">
    <source>
        <dbReference type="ARBA" id="ARBA00009156"/>
    </source>
</evidence>
<dbReference type="PIRSF" id="PIRSF000538">
    <property type="entry name" value="GlpK"/>
    <property type="match status" value="1"/>
</dbReference>
<dbReference type="InterPro" id="IPR018483">
    <property type="entry name" value="Carb_kinase_FGGY_CS"/>
</dbReference>
<dbReference type="PANTHER" id="PTHR43095">
    <property type="entry name" value="SUGAR KINASE"/>
    <property type="match status" value="1"/>
</dbReference>
<dbReference type="OrthoDB" id="9805576at2"/>
<reference evidence="7 8" key="1">
    <citation type="submission" date="2019-01" db="EMBL/GenBank/DDBJ databases">
        <title>Draft genome sequences of the type strains of six Macrococcus species.</title>
        <authorList>
            <person name="Mazhar S."/>
            <person name="Altermann E."/>
            <person name="Hill C."/>
            <person name="Mcauliffe O."/>
        </authorList>
    </citation>
    <scope>NUCLEOTIDE SEQUENCE [LARGE SCALE GENOMIC DNA]</scope>
    <source>
        <strain evidence="7 8">ATCC 51825</strain>
    </source>
</reference>
<dbReference type="NCBIfam" id="TIGR01314">
    <property type="entry name" value="gntK_FGGY"/>
    <property type="match status" value="1"/>
</dbReference>
<dbReference type="Pfam" id="PF00370">
    <property type="entry name" value="FGGY_N"/>
    <property type="match status" value="1"/>
</dbReference>
<protein>
    <submittedName>
        <fullName evidence="7">Gluconokinase</fullName>
        <ecNumber evidence="7">2.7.1.12</ecNumber>
    </submittedName>
</protein>
<evidence type="ECO:0000256" key="4">
    <source>
        <dbReference type="RuleBase" id="RU003733"/>
    </source>
</evidence>
<name>A0A4R6C0Z1_9STAP</name>
<keyword evidence="3 4" id="KW-0418">Kinase</keyword>
<feature type="domain" description="Carbohydrate kinase FGGY N-terminal" evidence="5">
    <location>
        <begin position="1"/>
        <end position="242"/>
    </location>
</feature>
<dbReference type="EC" id="2.7.1.12" evidence="7"/>
<dbReference type="InterPro" id="IPR018485">
    <property type="entry name" value="FGGY_C"/>
</dbReference>
<dbReference type="GO" id="GO:0019521">
    <property type="term" value="P:D-gluconate metabolic process"/>
    <property type="evidence" value="ECO:0007669"/>
    <property type="project" value="InterPro"/>
</dbReference>
<dbReference type="PANTHER" id="PTHR43095:SF2">
    <property type="entry name" value="GLUCONOKINASE"/>
    <property type="match status" value="1"/>
</dbReference>
<dbReference type="InterPro" id="IPR043129">
    <property type="entry name" value="ATPase_NBD"/>
</dbReference>
<dbReference type="Gene3D" id="3.30.420.40">
    <property type="match status" value="2"/>
</dbReference>
<dbReference type="AlphaFoldDB" id="A0A4R6C0Z1"/>
<dbReference type="PROSITE" id="PS00445">
    <property type="entry name" value="FGGY_KINASES_2"/>
    <property type="match status" value="1"/>
</dbReference>
<gene>
    <name evidence="7" type="primary">gntK</name>
    <name evidence="7" type="ORF">ERX55_04020</name>
</gene>
<keyword evidence="2 4" id="KW-0808">Transferase</keyword>
<feature type="domain" description="Carbohydrate kinase FGGY C-terminal" evidence="6">
    <location>
        <begin position="252"/>
        <end position="447"/>
    </location>
</feature>
<organism evidence="7 8">
    <name type="scientific">Macrococcus bovicus</name>
    <dbReference type="NCBI Taxonomy" id="69968"/>
    <lineage>
        <taxon>Bacteria</taxon>
        <taxon>Bacillati</taxon>
        <taxon>Bacillota</taxon>
        <taxon>Bacilli</taxon>
        <taxon>Bacillales</taxon>
        <taxon>Staphylococcaceae</taxon>
        <taxon>Macrococcus</taxon>
    </lineage>
</organism>
<evidence type="ECO:0000256" key="2">
    <source>
        <dbReference type="ARBA" id="ARBA00022679"/>
    </source>
</evidence>
<evidence type="ECO:0000259" key="5">
    <source>
        <dbReference type="Pfam" id="PF00370"/>
    </source>
</evidence>
<dbReference type="InterPro" id="IPR050406">
    <property type="entry name" value="FGGY_Carb_Kinase"/>
</dbReference>
<comment type="caution">
    <text evidence="7">The sequence shown here is derived from an EMBL/GenBank/DDBJ whole genome shotgun (WGS) entry which is preliminary data.</text>
</comment>
<dbReference type="EMBL" id="SCWF01000003">
    <property type="protein sequence ID" value="TDM14592.1"/>
    <property type="molecule type" value="Genomic_DNA"/>
</dbReference>
<dbReference type="InterPro" id="IPR000577">
    <property type="entry name" value="Carb_kinase_FGGY"/>
</dbReference>
<evidence type="ECO:0000256" key="3">
    <source>
        <dbReference type="ARBA" id="ARBA00022777"/>
    </source>
</evidence>
<dbReference type="CDD" id="cd07770">
    <property type="entry name" value="ASKHA_NBD_FGGY_GntK"/>
    <property type="match status" value="1"/>
</dbReference>
<proteinExistence type="inferred from homology"/>
<sequence length="508" mass="56329">MFIGVDIGTTSTKAVLYHQSGAVIAVHHVEYSLLTPVPDVAEQRPDDILEAVIETIGQVSPDNGEAVQFVSFSSAMHSLIVMDAEHQPLTNSITWADNRSQAYAKELRMTNRGQQIYDRTGTPIHAMSPLCKLIWLKHEAPEIFNHAAKFIGIKEYVFQRFFGQYVIDYSLASATGLFNIHELRFDAEILNELGIEKQQLSRAVDTTFILRGLDDSIAARMKLDPMTPFVIGASDGVLSNLGVDAFRPGEVAVTIGTSGAIRTVVDAPRTDHEGRLFCYALTKDKWVIGGPVNNGGVVLRWVRDELAASDTEEAKRLGIDSYDVLMGLAEQVPAGSSGLIFHPYLSGERAPLWNSDVRGSYIGLTLAHRKEHMIRAALEGILYNLYTVYRALTVLMDEPVTSVKATGGFARSKLWRQMMADIFDEKLIVPASHESSCLGAVILGQVAIGEKADFSHVSDWVGHSFCHIPEDEQVSIYREIMPLYMDTVQSLTEQYSRIADFQRKYNSL</sequence>
<dbReference type="InterPro" id="IPR006002">
    <property type="entry name" value="Gluconate_kinase"/>
</dbReference>
<keyword evidence="8" id="KW-1185">Reference proteome</keyword>
<dbReference type="Pfam" id="PF02782">
    <property type="entry name" value="FGGY_C"/>
    <property type="match status" value="1"/>
</dbReference>
<dbReference type="InterPro" id="IPR018484">
    <property type="entry name" value="FGGY_N"/>
</dbReference>
<evidence type="ECO:0000313" key="8">
    <source>
        <dbReference type="Proteomes" id="UP000294843"/>
    </source>
</evidence>
<evidence type="ECO:0000259" key="6">
    <source>
        <dbReference type="Pfam" id="PF02782"/>
    </source>
</evidence>